<evidence type="ECO:0000256" key="2">
    <source>
        <dbReference type="ARBA" id="ARBA00023034"/>
    </source>
</evidence>
<feature type="region of interest" description="Disordered" evidence="5">
    <location>
        <begin position="73"/>
        <end position="97"/>
    </location>
</feature>
<dbReference type="PANTHER" id="PTHR18921">
    <property type="entry name" value="MYOSIN HEAVY CHAIN - RELATED"/>
    <property type="match status" value="1"/>
</dbReference>
<dbReference type="GO" id="GO:0031267">
    <property type="term" value="F:small GTPase binding"/>
    <property type="evidence" value="ECO:0007669"/>
    <property type="project" value="TreeGrafter"/>
</dbReference>
<evidence type="ECO:0000259" key="6">
    <source>
        <dbReference type="PROSITE" id="PS50913"/>
    </source>
</evidence>
<feature type="coiled-coil region" evidence="4">
    <location>
        <begin position="1195"/>
        <end position="1229"/>
    </location>
</feature>
<protein>
    <recommendedName>
        <fullName evidence="6">GRIP domain-containing protein</fullName>
    </recommendedName>
</protein>
<keyword evidence="3 4" id="KW-0175">Coiled coil</keyword>
<feature type="coiled-coil region" evidence="4">
    <location>
        <begin position="318"/>
        <end position="345"/>
    </location>
</feature>
<feature type="compositionally biased region" description="Basic and acidic residues" evidence="5">
    <location>
        <begin position="76"/>
        <end position="87"/>
    </location>
</feature>
<feature type="compositionally biased region" description="Low complexity" evidence="5">
    <location>
        <begin position="1426"/>
        <end position="1438"/>
    </location>
</feature>
<reference evidence="7" key="1">
    <citation type="submission" date="2022-05" db="EMBL/GenBank/DDBJ databases">
        <authorList>
            <person name="Okamura Y."/>
        </authorList>
    </citation>
    <scope>NUCLEOTIDE SEQUENCE</scope>
</reference>
<feature type="domain" description="GRIP" evidence="6">
    <location>
        <begin position="1338"/>
        <end position="1390"/>
    </location>
</feature>
<dbReference type="GO" id="GO:0005794">
    <property type="term" value="C:Golgi apparatus"/>
    <property type="evidence" value="ECO:0007669"/>
    <property type="project" value="UniProtKB-SubCell"/>
</dbReference>
<evidence type="ECO:0000313" key="8">
    <source>
        <dbReference type="Proteomes" id="UP001152562"/>
    </source>
</evidence>
<feature type="coiled-coil region" evidence="4">
    <location>
        <begin position="589"/>
        <end position="772"/>
    </location>
</feature>
<feature type="coiled-coil region" evidence="4">
    <location>
        <begin position="836"/>
        <end position="891"/>
    </location>
</feature>
<dbReference type="GO" id="GO:0006888">
    <property type="term" value="P:endoplasmic reticulum to Golgi vesicle-mediated transport"/>
    <property type="evidence" value="ECO:0007669"/>
    <property type="project" value="TreeGrafter"/>
</dbReference>
<keyword evidence="2" id="KW-0333">Golgi apparatus</keyword>
<evidence type="ECO:0000256" key="4">
    <source>
        <dbReference type="SAM" id="Coils"/>
    </source>
</evidence>
<dbReference type="Gene3D" id="1.10.287.1490">
    <property type="match status" value="2"/>
</dbReference>
<evidence type="ECO:0000256" key="5">
    <source>
        <dbReference type="SAM" id="MobiDB-lite"/>
    </source>
</evidence>
<proteinExistence type="predicted"/>
<keyword evidence="8" id="KW-1185">Reference proteome</keyword>
<name>A0A9P0TJ00_PIEBR</name>
<feature type="coiled-coil region" evidence="4">
    <location>
        <begin position="1259"/>
        <end position="1331"/>
    </location>
</feature>
<evidence type="ECO:0000256" key="1">
    <source>
        <dbReference type="ARBA" id="ARBA00004555"/>
    </source>
</evidence>
<dbReference type="PANTHER" id="PTHR18921:SF2">
    <property type="entry name" value="THYROID RECEPTOR-INTERACTING PROTEIN 11"/>
    <property type="match status" value="1"/>
</dbReference>
<comment type="caution">
    <text evidence="7">The sequence shown here is derived from an EMBL/GenBank/DDBJ whole genome shotgun (WGS) entry which is preliminary data.</text>
</comment>
<comment type="subcellular location">
    <subcellularLocation>
        <location evidence="1">Golgi apparatus</location>
    </subcellularLocation>
</comment>
<organism evidence="7 8">
    <name type="scientific">Pieris brassicae</name>
    <name type="common">White butterfly</name>
    <name type="synonym">Large white butterfly</name>
    <dbReference type="NCBI Taxonomy" id="7116"/>
    <lineage>
        <taxon>Eukaryota</taxon>
        <taxon>Metazoa</taxon>
        <taxon>Ecdysozoa</taxon>
        <taxon>Arthropoda</taxon>
        <taxon>Hexapoda</taxon>
        <taxon>Insecta</taxon>
        <taxon>Pterygota</taxon>
        <taxon>Neoptera</taxon>
        <taxon>Endopterygota</taxon>
        <taxon>Lepidoptera</taxon>
        <taxon>Glossata</taxon>
        <taxon>Ditrysia</taxon>
        <taxon>Papilionoidea</taxon>
        <taxon>Pieridae</taxon>
        <taxon>Pierinae</taxon>
        <taxon>Pieris</taxon>
    </lineage>
</organism>
<sequence length="1510" mass="174854">MSWLNINQSLSSIKGQITNFATEVLTEAVGPLNEEEASRNDSITNDLQEKCEKQELEIATLRKLNDELQTSLQSERLSRKNGVKEEESNWYWDPPPQTSKPFDHELEKQYKLQIQALQDEISSVKDRVVHDSRSDNDEELNRLREENKNLTNSLEDLDCQHQTAMEKLLSLKKELQKNFELLKQEHEEMKFANVQYLEDSKRLLVQLSDRDKEIENIKTSHTDYETLHHKYQNLERIHSLLRENAEKFQEENQELHEEVFKLQEQVTKLEHDIEVISKETEMSETVPKIKYEELQKKLYEMQERRPTNQDNLDEINIDDNAKSVIETLKRDITDLKRKLAERENTEVIDNKMIKPEKIMQLYNRYVNFDLPVDYVGEMPSVTDNIVLFKLESVFKTINAFKKEIETLEQKISEKKLNISQLKTQMEDLTAENEYLTSDIQHFETELDEMKKNNDFLISEIAALKNTSKLEPIIETHEDNLVKLESELADCNQINKTFESEIMRVEKELFEVKSEKIILQESLNDLRQKYTSMINELETCKNDTKAVEELENSTNVTQNAKLLKACDDIDDFKKRLLNATSKNEQLAIDLHIVENDKVLLTKEVDELKNALAERSSSNKELESLKAVLDHKLKDVENKLDAMIKHKQDLENENFELLEKVKLLESEKKNQEDFENTLKQNSQLSLDIEDLHKKNSNLLQHLNELRNEITLLGQEKDDLINENNSLKQNQVIETSNLSELKKITNALQSKTDEFNRLSNEYLALKKENSNILENKAHVETELAKADVKILHMQEEFEKLISDLNVKDSIIDSLNISLNQNQVTLSTLSQNVADFDGNISIKNAEIDRLQKSLQNVTDNLNKTIENSNHSHEELKKLHSEKEDINKQIYTLNDEIMAKNSDITKLTSRLEELDKVNTQNKFNLDNKDKEIKELRQSIVELTDKINLDTTTVHNDVYAKLLEDKVSTENKCAELKSILTTKENELSELNQKLISLENTCAEYKLNIDKETAEKAELISLVNLKHNESLQYHAEIQRLNHVILEQNTEFKRIFDEKDALIKNQTESCHNCEKLLGTIKERDEAIVSLNQSLIDYERLKAELTTATETMRTLTQNCEDLDKSLTIQLETVKKLTAENIQLSEKEQNSTRELERLRHHLMETEESYTQELMISEQKLTECQTRLHQVEDRAKQTSTVYTSNSIRANQEVETLRNQIKLLEKQREDVQSRLSDADDVRSRSEAALTNLQVVLEQFQLDKERDIHAETERIRNKMDEIRRENQGLQDEIGRLKAKLEESIAGLQAAARLGDQVETKTAQINDLKEQVRTLQTTITAAEERYYNAISNQQDKVDKNLVKNLVINYVLTAGQNNLNRTQTLRILSTVLDFNKQECERLGLVKSSTAPDSLAAEFVKFLQNESKPRPPLPDIMSMQARSTTPSTSRKSSTIGPHPVFDLGHRRNPSTGSNNLLFQNLDSAETSSQKSAESDSRVIQLTTLDTGINQTRNNEGAILKHVLKDI</sequence>
<feature type="region of interest" description="Disordered" evidence="5">
    <location>
        <begin position="1410"/>
        <end position="1461"/>
    </location>
</feature>
<dbReference type="EMBL" id="CALOZG010000008">
    <property type="protein sequence ID" value="CAH4029210.1"/>
    <property type="molecule type" value="Genomic_DNA"/>
</dbReference>
<dbReference type="PROSITE" id="PS50913">
    <property type="entry name" value="GRIP"/>
    <property type="match status" value="1"/>
</dbReference>
<feature type="coiled-coil region" evidence="4">
    <location>
        <begin position="231"/>
        <end position="279"/>
    </location>
</feature>
<dbReference type="Proteomes" id="UP001152562">
    <property type="component" value="Unassembled WGS sequence"/>
</dbReference>
<feature type="coiled-coil region" evidence="4">
    <location>
        <begin position="390"/>
        <end position="542"/>
    </location>
</feature>
<feature type="coiled-coil region" evidence="4">
    <location>
        <begin position="44"/>
        <end position="71"/>
    </location>
</feature>
<gene>
    <name evidence="7" type="ORF">PIBRA_LOCUS5986</name>
</gene>
<dbReference type="GO" id="GO:0007030">
    <property type="term" value="P:Golgi organization"/>
    <property type="evidence" value="ECO:0007669"/>
    <property type="project" value="TreeGrafter"/>
</dbReference>
<feature type="coiled-coil region" evidence="4">
    <location>
        <begin position="1089"/>
        <end position="1158"/>
    </location>
</feature>
<accession>A0A9P0TJ00</accession>
<feature type="coiled-coil region" evidence="4">
    <location>
        <begin position="107"/>
        <end position="192"/>
    </location>
</feature>
<evidence type="ECO:0000313" key="7">
    <source>
        <dbReference type="EMBL" id="CAH4029210.1"/>
    </source>
</evidence>
<feature type="coiled-coil region" evidence="4">
    <location>
        <begin position="967"/>
        <end position="1008"/>
    </location>
</feature>
<evidence type="ECO:0000256" key="3">
    <source>
        <dbReference type="ARBA" id="ARBA00023054"/>
    </source>
</evidence>
<dbReference type="InterPro" id="IPR000237">
    <property type="entry name" value="GRIP_dom"/>
</dbReference>